<dbReference type="AlphaFoldDB" id="A0A9X3NGF2"/>
<reference evidence="1" key="1">
    <citation type="submission" date="2022-10" db="EMBL/GenBank/DDBJ databases">
        <title>The WGS of Solirubrobacter phytolaccae KCTC 29190.</title>
        <authorList>
            <person name="Jiang Z."/>
        </authorList>
    </citation>
    <scope>NUCLEOTIDE SEQUENCE</scope>
    <source>
        <strain evidence="1">KCTC 29190</strain>
    </source>
</reference>
<proteinExistence type="predicted"/>
<dbReference type="RefSeq" id="WP_270028954.1">
    <property type="nucleotide sequence ID" value="NZ_JAPDDP010000077.1"/>
</dbReference>
<dbReference type="Proteomes" id="UP001147653">
    <property type="component" value="Unassembled WGS sequence"/>
</dbReference>
<sequence>MTVLPEWPAGTVAVLSTGAGAPHAIPVSTAIRRGDTQLAFALALRRESLVRLREDPRCAVVLLAAGLAITVHGRAVVERELERIAVVRVDVESIQDHQSPRFEIDAGVAWHWTSEEAQSGDAETRAAVSQP</sequence>
<comment type="caution">
    <text evidence="1">The sequence shown here is derived from an EMBL/GenBank/DDBJ whole genome shotgun (WGS) entry which is preliminary data.</text>
</comment>
<accession>A0A9X3NGF2</accession>
<evidence type="ECO:0000313" key="1">
    <source>
        <dbReference type="EMBL" id="MDA0184500.1"/>
    </source>
</evidence>
<dbReference type="SUPFAM" id="SSF50475">
    <property type="entry name" value="FMN-binding split barrel"/>
    <property type="match status" value="1"/>
</dbReference>
<dbReference type="EMBL" id="JAPDDP010000077">
    <property type="protein sequence ID" value="MDA0184500.1"/>
    <property type="molecule type" value="Genomic_DNA"/>
</dbReference>
<dbReference type="Gene3D" id="2.30.110.10">
    <property type="entry name" value="Electron Transport, Fmn-binding Protein, Chain A"/>
    <property type="match status" value="1"/>
</dbReference>
<name>A0A9X3NGF2_9ACTN</name>
<dbReference type="InterPro" id="IPR012349">
    <property type="entry name" value="Split_barrel_FMN-bd"/>
</dbReference>
<evidence type="ECO:0000313" key="2">
    <source>
        <dbReference type="Proteomes" id="UP001147653"/>
    </source>
</evidence>
<protein>
    <submittedName>
        <fullName evidence="1">Pyridoxamine 5'-phosphate oxidase family protein</fullName>
    </submittedName>
</protein>
<gene>
    <name evidence="1" type="ORF">OJ997_29620</name>
</gene>
<organism evidence="1 2">
    <name type="scientific">Solirubrobacter phytolaccae</name>
    <dbReference type="NCBI Taxonomy" id="1404360"/>
    <lineage>
        <taxon>Bacteria</taxon>
        <taxon>Bacillati</taxon>
        <taxon>Actinomycetota</taxon>
        <taxon>Thermoleophilia</taxon>
        <taxon>Solirubrobacterales</taxon>
        <taxon>Solirubrobacteraceae</taxon>
        <taxon>Solirubrobacter</taxon>
    </lineage>
</organism>
<keyword evidence="2" id="KW-1185">Reference proteome</keyword>